<dbReference type="EMBL" id="PGOL01001170">
    <property type="protein sequence ID" value="PKI60274.1"/>
    <property type="molecule type" value="Genomic_DNA"/>
</dbReference>
<keyword evidence="2" id="KW-1185">Reference proteome</keyword>
<dbReference type="AlphaFoldDB" id="A0A2I0JVD1"/>
<name>A0A2I0JVD1_PUNGR</name>
<organism evidence="1 2">
    <name type="scientific">Punica granatum</name>
    <name type="common">Pomegranate</name>
    <dbReference type="NCBI Taxonomy" id="22663"/>
    <lineage>
        <taxon>Eukaryota</taxon>
        <taxon>Viridiplantae</taxon>
        <taxon>Streptophyta</taxon>
        <taxon>Embryophyta</taxon>
        <taxon>Tracheophyta</taxon>
        <taxon>Spermatophyta</taxon>
        <taxon>Magnoliopsida</taxon>
        <taxon>eudicotyledons</taxon>
        <taxon>Gunneridae</taxon>
        <taxon>Pentapetalae</taxon>
        <taxon>rosids</taxon>
        <taxon>malvids</taxon>
        <taxon>Myrtales</taxon>
        <taxon>Lythraceae</taxon>
        <taxon>Punica</taxon>
    </lineage>
</organism>
<protein>
    <submittedName>
        <fullName evidence="1">Uncharacterized protein</fullName>
    </submittedName>
</protein>
<gene>
    <name evidence="1" type="ORF">CRG98_019329</name>
</gene>
<evidence type="ECO:0000313" key="1">
    <source>
        <dbReference type="EMBL" id="PKI60274.1"/>
    </source>
</evidence>
<accession>A0A2I0JVD1</accession>
<proteinExistence type="predicted"/>
<comment type="caution">
    <text evidence="1">The sequence shown here is derived from an EMBL/GenBank/DDBJ whole genome shotgun (WGS) entry which is preliminary data.</text>
</comment>
<sequence>MEEAEKKRFREMYDRHYEAFGKTYQRTGFLLMEKFNVTADLSFCLVGSLHQIGKLRATTLEKCIRRIFDLLRGFFWNVHRVLFIAGDPLARILCESIKELKDCSVDLLKCTIGYGPYGE</sequence>
<reference evidence="1 2" key="1">
    <citation type="submission" date="2017-11" db="EMBL/GenBank/DDBJ databases">
        <title>De-novo sequencing of pomegranate (Punica granatum L.) genome.</title>
        <authorList>
            <person name="Akparov Z."/>
            <person name="Amiraslanov A."/>
            <person name="Hajiyeva S."/>
            <person name="Abbasov M."/>
            <person name="Kaur K."/>
            <person name="Hamwieh A."/>
            <person name="Solovyev V."/>
            <person name="Salamov A."/>
            <person name="Braich B."/>
            <person name="Kosarev P."/>
            <person name="Mahmoud A."/>
            <person name="Hajiyev E."/>
            <person name="Babayeva S."/>
            <person name="Izzatullayeva V."/>
            <person name="Mammadov A."/>
            <person name="Mammadov A."/>
            <person name="Sharifova S."/>
            <person name="Ojaghi J."/>
            <person name="Eynullazada K."/>
            <person name="Bayramov B."/>
            <person name="Abdulazimova A."/>
            <person name="Shahmuradov I."/>
        </authorList>
    </citation>
    <scope>NUCLEOTIDE SEQUENCE [LARGE SCALE GENOMIC DNA]</scope>
    <source>
        <strain evidence="2">cv. AG2017</strain>
        <tissue evidence="1">Leaf</tissue>
    </source>
</reference>
<dbReference type="Proteomes" id="UP000233551">
    <property type="component" value="Unassembled WGS sequence"/>
</dbReference>
<evidence type="ECO:0000313" key="2">
    <source>
        <dbReference type="Proteomes" id="UP000233551"/>
    </source>
</evidence>